<evidence type="ECO:0000256" key="1">
    <source>
        <dbReference type="ARBA" id="ARBA00005298"/>
    </source>
</evidence>
<accession>A0AAF3E8A8</accession>
<dbReference type="InterPro" id="IPR011022">
    <property type="entry name" value="Arrestin_C-like"/>
</dbReference>
<evidence type="ECO:0000313" key="5">
    <source>
        <dbReference type="WBParaSite" id="MBELARI_LOCUS10147"/>
    </source>
</evidence>
<dbReference type="GO" id="GO:0005737">
    <property type="term" value="C:cytoplasm"/>
    <property type="evidence" value="ECO:0007669"/>
    <property type="project" value="TreeGrafter"/>
</dbReference>
<dbReference type="WBParaSite" id="MBELARI_LOCUS10147">
    <property type="protein sequence ID" value="MBELARI_LOCUS10147"/>
    <property type="gene ID" value="MBELARI_LOCUS10147"/>
</dbReference>
<dbReference type="GO" id="GO:0015031">
    <property type="term" value="P:protein transport"/>
    <property type="evidence" value="ECO:0007669"/>
    <property type="project" value="TreeGrafter"/>
</dbReference>
<dbReference type="InterPro" id="IPR011021">
    <property type="entry name" value="Arrestin-like_N"/>
</dbReference>
<dbReference type="Pfam" id="PF00339">
    <property type="entry name" value="Arrestin_N"/>
    <property type="match status" value="1"/>
</dbReference>
<reference evidence="5" key="1">
    <citation type="submission" date="2024-02" db="UniProtKB">
        <authorList>
            <consortium name="WormBaseParasite"/>
        </authorList>
    </citation>
    <scope>IDENTIFICATION</scope>
</reference>
<feature type="compositionally biased region" description="Pro residues" evidence="2">
    <location>
        <begin position="368"/>
        <end position="393"/>
    </location>
</feature>
<dbReference type="InterPro" id="IPR014756">
    <property type="entry name" value="Ig_E-set"/>
</dbReference>
<dbReference type="SMART" id="SM01017">
    <property type="entry name" value="Arrestin_C"/>
    <property type="match status" value="1"/>
</dbReference>
<keyword evidence="4" id="KW-1185">Reference proteome</keyword>
<proteinExistence type="inferred from homology"/>
<sequence length="443" mass="48651">MKFFIVFNEGKRVFFPGQLVEGVAILQLTEECSAREVFIRVTGHAKNHWSVSHTHTTTNTNGTTSSHTTTEHYNAVINIFNGQSKAWGNGTKQKIPAGEHRFPFCFQLPIRCLPSYEGCHGHIRYSIRAEVDRPWKFNHKADQPFTVVTISDLNLTPSLRAPLANSRCEKTGLPLFRRGNISIKVAIPKSGFVPGEYIPITIHVDNQSSKDMETVEIVMKEHVDFVAFRCHSEFPIESAFIHTHGGHERRHSKREVARLRQPLKIPKNSSASPIVQLRIPAVAASFQCAIIQVYYNLKVTVTSAATFNSSVVSKFPLVIGNVPMRELPVTPYVMPTPQPGPAVPPYPTAGPSSSPYPQLPPGTTTTPSAPPPPEYASAPPLPVPGAQNGPPPEYGAFGAPPSYEQSVFGPSAPTKEDEAFAPNYLYFNLPQPQAPPTSGNTKF</sequence>
<name>A0AAF3E8A8_9BILA</name>
<evidence type="ECO:0000256" key="2">
    <source>
        <dbReference type="SAM" id="MobiDB-lite"/>
    </source>
</evidence>
<dbReference type="SUPFAM" id="SSF81296">
    <property type="entry name" value="E set domains"/>
    <property type="match status" value="2"/>
</dbReference>
<feature type="domain" description="Arrestin C-terminal-like" evidence="3">
    <location>
        <begin position="177"/>
        <end position="324"/>
    </location>
</feature>
<organism evidence="4 5">
    <name type="scientific">Mesorhabditis belari</name>
    <dbReference type="NCBI Taxonomy" id="2138241"/>
    <lineage>
        <taxon>Eukaryota</taxon>
        <taxon>Metazoa</taxon>
        <taxon>Ecdysozoa</taxon>
        <taxon>Nematoda</taxon>
        <taxon>Chromadorea</taxon>
        <taxon>Rhabditida</taxon>
        <taxon>Rhabditina</taxon>
        <taxon>Rhabditomorpha</taxon>
        <taxon>Rhabditoidea</taxon>
        <taxon>Rhabditidae</taxon>
        <taxon>Mesorhabditinae</taxon>
        <taxon>Mesorhabditis</taxon>
    </lineage>
</organism>
<dbReference type="Pfam" id="PF02752">
    <property type="entry name" value="Arrestin_C"/>
    <property type="match status" value="1"/>
</dbReference>
<feature type="region of interest" description="Disordered" evidence="2">
    <location>
        <begin position="340"/>
        <end position="416"/>
    </location>
</feature>
<dbReference type="PANTHER" id="PTHR11188">
    <property type="entry name" value="ARRESTIN DOMAIN CONTAINING PROTEIN"/>
    <property type="match status" value="1"/>
</dbReference>
<dbReference type="AlphaFoldDB" id="A0AAF3E8A8"/>
<evidence type="ECO:0000259" key="3">
    <source>
        <dbReference type="SMART" id="SM01017"/>
    </source>
</evidence>
<dbReference type="Gene3D" id="2.60.40.640">
    <property type="match status" value="2"/>
</dbReference>
<protein>
    <submittedName>
        <fullName evidence="5">Arrestin C-terminal-like domain-containing protein</fullName>
    </submittedName>
</protein>
<comment type="similarity">
    <text evidence="1">Belongs to the arrestin family.</text>
</comment>
<evidence type="ECO:0000313" key="4">
    <source>
        <dbReference type="Proteomes" id="UP000887575"/>
    </source>
</evidence>
<dbReference type="InterPro" id="IPR014752">
    <property type="entry name" value="Arrestin-like_C"/>
</dbReference>
<dbReference type="PANTHER" id="PTHR11188:SF175">
    <property type="entry name" value="ARRESTIN C-TERMINAL-LIKE DOMAIN-CONTAINING PROTEIN"/>
    <property type="match status" value="1"/>
</dbReference>
<dbReference type="Proteomes" id="UP000887575">
    <property type="component" value="Unassembled WGS sequence"/>
</dbReference>
<dbReference type="InterPro" id="IPR050357">
    <property type="entry name" value="Arrestin_domain-protein"/>
</dbReference>